<dbReference type="AlphaFoldDB" id="A0A2U1MRS2"/>
<protein>
    <submittedName>
        <fullName evidence="1">Uncharacterized protein</fullName>
    </submittedName>
</protein>
<dbReference type="STRING" id="35608.A0A2U1MRS2"/>
<sequence length="483" mass="55284">MYFRPVGVPTKVIETWVGRADLGYLDAVTFSKGLDVIEYLNREQARLQPFDMDLEQAGMDYNTYLKQLQSSHSSLLSAIKSQALAVMIFNSREYPSPHEIPAELQVITVGDGELGGANDGEILIDIPEDIIIDEANDPVTSIIDFANDGEVSRNIPKDILIHDVSDPITSIVDFTYPNLLNHINDPSYFQEKAILAPTNEVVDSINGHLLKTFPGEEMVYLSCDSVDKIDRGTSIDESVFSTYILNGLKFSGANHRLAHGVNSHTLLIIKPPWTAYNIMKKMDYHYEKNMRYDQLRDAVSKRKPGWEYLQEVKILESFRILGFEHGSTYSEIKKGIYETQFRIVKVYVVESLPKYPYMKEMCSLRVGILIIKSSVQGSVTLNPEWFFMVLGCIYQVWVINWIYSQLFAVVAESLVLLLSSGADQEPKIIEHIFTSWSYIMMYLQKHVIKRVVYICPRVFMWLNVNLRICNYGNRHLSSHLQFE</sequence>
<dbReference type="OrthoDB" id="1930718at2759"/>
<name>A0A2U1MRS2_ARTAN</name>
<proteinExistence type="predicted"/>
<reference evidence="1 2" key="1">
    <citation type="journal article" date="2018" name="Mol. Plant">
        <title>The genome of Artemisia annua provides insight into the evolution of Asteraceae family and artemisinin biosynthesis.</title>
        <authorList>
            <person name="Shen Q."/>
            <person name="Zhang L."/>
            <person name="Liao Z."/>
            <person name="Wang S."/>
            <person name="Yan T."/>
            <person name="Shi P."/>
            <person name="Liu M."/>
            <person name="Fu X."/>
            <person name="Pan Q."/>
            <person name="Wang Y."/>
            <person name="Lv Z."/>
            <person name="Lu X."/>
            <person name="Zhang F."/>
            <person name="Jiang W."/>
            <person name="Ma Y."/>
            <person name="Chen M."/>
            <person name="Hao X."/>
            <person name="Li L."/>
            <person name="Tang Y."/>
            <person name="Lv G."/>
            <person name="Zhou Y."/>
            <person name="Sun X."/>
            <person name="Brodelius P.E."/>
            <person name="Rose J.K.C."/>
            <person name="Tang K."/>
        </authorList>
    </citation>
    <scope>NUCLEOTIDE SEQUENCE [LARGE SCALE GENOMIC DNA]</scope>
    <source>
        <strain evidence="2">cv. Huhao1</strain>
        <tissue evidence="1">Leaf</tissue>
    </source>
</reference>
<comment type="caution">
    <text evidence="1">The sequence shown here is derived from an EMBL/GenBank/DDBJ whole genome shotgun (WGS) entry which is preliminary data.</text>
</comment>
<keyword evidence="2" id="KW-1185">Reference proteome</keyword>
<evidence type="ECO:0000313" key="1">
    <source>
        <dbReference type="EMBL" id="PWA63927.1"/>
    </source>
</evidence>
<dbReference type="Proteomes" id="UP000245207">
    <property type="component" value="Unassembled WGS sequence"/>
</dbReference>
<accession>A0A2U1MRS2</accession>
<gene>
    <name evidence="1" type="ORF">CTI12_AA348890</name>
</gene>
<dbReference type="PANTHER" id="PTHR10492:SF93">
    <property type="entry name" value="ATP-DEPENDENT DNA HELICASE"/>
    <property type="match status" value="1"/>
</dbReference>
<evidence type="ECO:0000313" key="2">
    <source>
        <dbReference type="Proteomes" id="UP000245207"/>
    </source>
</evidence>
<dbReference type="EMBL" id="PKPP01004527">
    <property type="protein sequence ID" value="PWA63927.1"/>
    <property type="molecule type" value="Genomic_DNA"/>
</dbReference>
<dbReference type="PANTHER" id="PTHR10492">
    <property type="match status" value="1"/>
</dbReference>
<organism evidence="1 2">
    <name type="scientific">Artemisia annua</name>
    <name type="common">Sweet wormwood</name>
    <dbReference type="NCBI Taxonomy" id="35608"/>
    <lineage>
        <taxon>Eukaryota</taxon>
        <taxon>Viridiplantae</taxon>
        <taxon>Streptophyta</taxon>
        <taxon>Embryophyta</taxon>
        <taxon>Tracheophyta</taxon>
        <taxon>Spermatophyta</taxon>
        <taxon>Magnoliopsida</taxon>
        <taxon>eudicotyledons</taxon>
        <taxon>Gunneridae</taxon>
        <taxon>Pentapetalae</taxon>
        <taxon>asterids</taxon>
        <taxon>campanulids</taxon>
        <taxon>Asterales</taxon>
        <taxon>Asteraceae</taxon>
        <taxon>Asteroideae</taxon>
        <taxon>Anthemideae</taxon>
        <taxon>Artemisiinae</taxon>
        <taxon>Artemisia</taxon>
    </lineage>
</organism>